<evidence type="ECO:0000313" key="2">
    <source>
        <dbReference type="EMBL" id="MYN04301.1"/>
    </source>
</evidence>
<evidence type="ECO:0000259" key="1">
    <source>
        <dbReference type="Pfam" id="PF00535"/>
    </source>
</evidence>
<dbReference type="AlphaFoldDB" id="A0A6N9HKV1"/>
<keyword evidence="2" id="KW-0489">Methyltransferase</keyword>
<reference evidence="2 3" key="1">
    <citation type="submission" date="2019-12" db="EMBL/GenBank/DDBJ databases">
        <title>Novel species isolated from a subtropical stream in China.</title>
        <authorList>
            <person name="Lu H."/>
        </authorList>
    </citation>
    <scope>NUCLEOTIDE SEQUENCE [LARGE SCALE GENOMIC DNA]</scope>
    <source>
        <strain evidence="2 3">DS3</strain>
    </source>
</reference>
<protein>
    <submittedName>
        <fullName evidence="2">Methyltransferase domain-containing protein</fullName>
    </submittedName>
</protein>
<dbReference type="EMBL" id="WWCJ01000015">
    <property type="protein sequence ID" value="MYN04301.1"/>
    <property type="molecule type" value="Genomic_DNA"/>
</dbReference>
<dbReference type="Pfam" id="PF13489">
    <property type="entry name" value="Methyltransf_23"/>
    <property type="match status" value="1"/>
</dbReference>
<dbReference type="Pfam" id="PF00535">
    <property type="entry name" value="Glycos_transf_2"/>
    <property type="match status" value="1"/>
</dbReference>
<sequence>MMLNIDQIPIVAVSYNSPDLIASLLGTLRKFYPSNPVFIIDGSAPEIAEQIAPIAAQFEQVRFIPFGYNIHHGPGMAWAIENLGLSGPVLFLDSDVEVLKRGFLESLAEHLEPHLYGVGSVAPVDENGFTNGPNPMPYLHPACMLTNIEVVRQWPLPVKHGAPMLPPMMALAKAGQSDLLRNVEWLHNDFAPTPAQRIFLRHDWQGTVRRTGGYHYDKPSTATVDQELLAIVPKAVKLVHVGAGDGAFAKAYKQRHPVCNYFGIEGDLIAAEQARAHCDFVYQQDIETPDESRDRQMAQADCWLLDGALERARDPWTLLAMVRASMAPQGTLVVSVRNFQNWSNLLRLAVGDYRYAEDGVLRRDELRQYTRGSLLELLGQAGFRLTGGYAVQGGDAINEGVLPILRQLAQLVGRDPELVLQDAQPQRFILLATPA</sequence>
<feature type="domain" description="Glycosyltransferase 2-like" evidence="1">
    <location>
        <begin position="10"/>
        <end position="135"/>
    </location>
</feature>
<dbReference type="RefSeq" id="WP_161027260.1">
    <property type="nucleotide sequence ID" value="NZ_WWCJ01000015.1"/>
</dbReference>
<dbReference type="GO" id="GO:0008168">
    <property type="term" value="F:methyltransferase activity"/>
    <property type="evidence" value="ECO:0007669"/>
    <property type="project" value="UniProtKB-KW"/>
</dbReference>
<dbReference type="CDD" id="cd02440">
    <property type="entry name" value="AdoMet_MTases"/>
    <property type="match status" value="1"/>
</dbReference>
<gene>
    <name evidence="2" type="ORF">GTP41_19600</name>
</gene>
<evidence type="ECO:0000313" key="3">
    <source>
        <dbReference type="Proteomes" id="UP000448575"/>
    </source>
</evidence>
<comment type="caution">
    <text evidence="2">The sequence shown here is derived from an EMBL/GenBank/DDBJ whole genome shotgun (WGS) entry which is preliminary data.</text>
</comment>
<organism evidence="2 3">
    <name type="scientific">Pseudoduganella guangdongensis</name>
    <dbReference type="NCBI Taxonomy" id="2692179"/>
    <lineage>
        <taxon>Bacteria</taxon>
        <taxon>Pseudomonadati</taxon>
        <taxon>Pseudomonadota</taxon>
        <taxon>Betaproteobacteria</taxon>
        <taxon>Burkholderiales</taxon>
        <taxon>Oxalobacteraceae</taxon>
        <taxon>Telluria group</taxon>
        <taxon>Pseudoduganella</taxon>
    </lineage>
</organism>
<dbReference type="SUPFAM" id="SSF53448">
    <property type="entry name" value="Nucleotide-diphospho-sugar transferases"/>
    <property type="match status" value="1"/>
</dbReference>
<dbReference type="InterPro" id="IPR001173">
    <property type="entry name" value="Glyco_trans_2-like"/>
</dbReference>
<dbReference type="InterPro" id="IPR029063">
    <property type="entry name" value="SAM-dependent_MTases_sf"/>
</dbReference>
<proteinExistence type="predicted"/>
<accession>A0A6N9HKV1</accession>
<dbReference type="Proteomes" id="UP000448575">
    <property type="component" value="Unassembled WGS sequence"/>
</dbReference>
<dbReference type="GO" id="GO:0032259">
    <property type="term" value="P:methylation"/>
    <property type="evidence" value="ECO:0007669"/>
    <property type="project" value="UniProtKB-KW"/>
</dbReference>
<keyword evidence="3" id="KW-1185">Reference proteome</keyword>
<keyword evidence="2" id="KW-0808">Transferase</keyword>
<dbReference type="SUPFAM" id="SSF53335">
    <property type="entry name" value="S-adenosyl-L-methionine-dependent methyltransferases"/>
    <property type="match status" value="1"/>
</dbReference>
<dbReference type="Gene3D" id="3.40.50.150">
    <property type="entry name" value="Vaccinia Virus protein VP39"/>
    <property type="match status" value="1"/>
</dbReference>
<name>A0A6N9HKV1_9BURK</name>
<dbReference type="InterPro" id="IPR029044">
    <property type="entry name" value="Nucleotide-diphossugar_trans"/>
</dbReference>